<dbReference type="AlphaFoldDB" id="A0A2V3A420"/>
<dbReference type="InterPro" id="IPR029055">
    <property type="entry name" value="Ntn_hydrolases_N"/>
</dbReference>
<dbReference type="SUPFAM" id="SSF56235">
    <property type="entry name" value="N-terminal nucleophile aminohydrolases (Ntn hydrolases)"/>
    <property type="match status" value="1"/>
</dbReference>
<dbReference type="GO" id="GO:0016787">
    <property type="term" value="F:hydrolase activity"/>
    <property type="evidence" value="ECO:0007669"/>
    <property type="project" value="InterPro"/>
</dbReference>
<dbReference type="Pfam" id="PF01804">
    <property type="entry name" value="Penicil_amidase"/>
    <property type="match status" value="1"/>
</dbReference>
<proteinExistence type="predicted"/>
<comment type="caution">
    <text evidence="1">The sequence shown here is derived from an EMBL/GenBank/DDBJ whole genome shotgun (WGS) entry which is preliminary data.</text>
</comment>
<gene>
    <name evidence="1" type="ORF">DFO73_1015</name>
</gene>
<dbReference type="Gene3D" id="2.30.120.10">
    <property type="match status" value="1"/>
</dbReference>
<accession>A0A2V3A420</accession>
<evidence type="ECO:0000313" key="2">
    <source>
        <dbReference type="Proteomes" id="UP000247150"/>
    </source>
</evidence>
<dbReference type="InterPro" id="IPR043146">
    <property type="entry name" value="Penicillin_amidase_N_B-knob"/>
</dbReference>
<dbReference type="InterPro" id="IPR002692">
    <property type="entry name" value="S45"/>
</dbReference>
<sequence>MTVTRLGPVISKIAADSGKGTVLSLQWTALEPSKELEASLKMNKAADWNQFEQALELFHTPAQNFVFASPDGTIAYKANGKIPIRKKKPLIF</sequence>
<dbReference type="Gene3D" id="3.60.20.10">
    <property type="entry name" value="Glutamine Phosphoribosylpyrophosphate, subunit 1, domain 1"/>
    <property type="match status" value="1"/>
</dbReference>
<name>A0A2V3A420_9BACI</name>
<dbReference type="PANTHER" id="PTHR34218:SF4">
    <property type="entry name" value="ACYL-HOMOSERINE LACTONE ACYLASE QUIP"/>
    <property type="match status" value="1"/>
</dbReference>
<dbReference type="EMBL" id="QGTW01000001">
    <property type="protein sequence ID" value="PWW31752.1"/>
    <property type="molecule type" value="Genomic_DNA"/>
</dbReference>
<dbReference type="Proteomes" id="UP000247150">
    <property type="component" value="Unassembled WGS sequence"/>
</dbReference>
<organism evidence="1 2">
    <name type="scientific">Cytobacillus oceanisediminis</name>
    <dbReference type="NCBI Taxonomy" id="665099"/>
    <lineage>
        <taxon>Bacteria</taxon>
        <taxon>Bacillati</taxon>
        <taxon>Bacillota</taxon>
        <taxon>Bacilli</taxon>
        <taxon>Bacillales</taxon>
        <taxon>Bacillaceae</taxon>
        <taxon>Cytobacillus</taxon>
    </lineage>
</organism>
<protein>
    <submittedName>
        <fullName evidence="1">Penicillin amidase</fullName>
    </submittedName>
</protein>
<reference evidence="1 2" key="1">
    <citation type="submission" date="2018-05" db="EMBL/GenBank/DDBJ databases">
        <title>Freshwater and sediment microbial communities from various areas in North America, analyzing microbe dynamics in response to fracking.</title>
        <authorList>
            <person name="Lamendella R."/>
        </authorList>
    </citation>
    <scope>NUCLEOTIDE SEQUENCE [LARGE SCALE GENOMIC DNA]</scope>
    <source>
        <strain evidence="1 2">15_TX</strain>
    </source>
</reference>
<dbReference type="GO" id="GO:0017000">
    <property type="term" value="P:antibiotic biosynthetic process"/>
    <property type="evidence" value="ECO:0007669"/>
    <property type="project" value="InterPro"/>
</dbReference>
<dbReference type="PANTHER" id="PTHR34218">
    <property type="entry name" value="PEPTIDASE S45 PENICILLIN AMIDASE"/>
    <property type="match status" value="1"/>
</dbReference>
<evidence type="ECO:0000313" key="1">
    <source>
        <dbReference type="EMBL" id="PWW31752.1"/>
    </source>
</evidence>